<reference evidence="2 3" key="1">
    <citation type="submission" date="2016-11" db="EMBL/GenBank/DDBJ databases">
        <title>Comparative genomics of Bartonella apis.</title>
        <authorList>
            <person name="Engel P."/>
        </authorList>
    </citation>
    <scope>NUCLEOTIDE SEQUENCE [LARGE SCALE GENOMIC DNA]</scope>
    <source>
        <strain evidence="2 3">BBC0178</strain>
    </source>
</reference>
<name>A0A1U9MDY0_9HYPH</name>
<dbReference type="GO" id="GO:0016998">
    <property type="term" value="P:cell wall macromolecule catabolic process"/>
    <property type="evidence" value="ECO:0007669"/>
    <property type="project" value="InterPro"/>
</dbReference>
<dbReference type="InterPro" id="IPR002053">
    <property type="entry name" value="Glyco_hydro_25"/>
</dbReference>
<gene>
    <name evidence="2" type="ORF">BBC0178_020640</name>
</gene>
<dbReference type="GO" id="GO:0003796">
    <property type="term" value="F:lysozyme activity"/>
    <property type="evidence" value="ECO:0007669"/>
    <property type="project" value="InterPro"/>
</dbReference>
<dbReference type="InterPro" id="IPR017853">
    <property type="entry name" value="GH"/>
</dbReference>
<dbReference type="PROSITE" id="PS51904">
    <property type="entry name" value="GLYCOSYL_HYDROL_F25_2"/>
    <property type="match status" value="1"/>
</dbReference>
<keyword evidence="3" id="KW-1185">Reference proteome</keyword>
<comment type="similarity">
    <text evidence="1">Belongs to the glycosyl hydrolase 25 family.</text>
</comment>
<dbReference type="Proteomes" id="UP000189660">
    <property type="component" value="Chromosome"/>
</dbReference>
<evidence type="ECO:0000313" key="3">
    <source>
        <dbReference type="Proteomes" id="UP000189660"/>
    </source>
</evidence>
<proteinExistence type="inferred from homology"/>
<dbReference type="Pfam" id="PF01183">
    <property type="entry name" value="Glyco_hydro_25"/>
    <property type="match status" value="1"/>
</dbReference>
<dbReference type="Gene3D" id="3.20.20.80">
    <property type="entry name" value="Glycosidases"/>
    <property type="match status" value="1"/>
</dbReference>
<dbReference type="AlphaFoldDB" id="A0A1U9MDY0"/>
<evidence type="ECO:0000313" key="2">
    <source>
        <dbReference type="EMBL" id="AQT43494.1"/>
    </source>
</evidence>
<organism evidence="2 3">
    <name type="scientific">Bartonella apihabitans</name>
    <dbReference type="NCBI Taxonomy" id="2750929"/>
    <lineage>
        <taxon>Bacteria</taxon>
        <taxon>Pseudomonadati</taxon>
        <taxon>Pseudomonadota</taxon>
        <taxon>Alphaproteobacteria</taxon>
        <taxon>Hyphomicrobiales</taxon>
        <taxon>Bartonellaceae</taxon>
        <taxon>Bartonella</taxon>
    </lineage>
</organism>
<evidence type="ECO:0000256" key="1">
    <source>
        <dbReference type="ARBA" id="ARBA00010646"/>
    </source>
</evidence>
<dbReference type="SUPFAM" id="SSF51445">
    <property type="entry name" value="(Trans)glycosidases"/>
    <property type="match status" value="1"/>
</dbReference>
<dbReference type="GO" id="GO:0009253">
    <property type="term" value="P:peptidoglycan catabolic process"/>
    <property type="evidence" value="ECO:0007669"/>
    <property type="project" value="InterPro"/>
</dbReference>
<dbReference type="KEGG" id="bapa:BBC0178_020640"/>
<dbReference type="EMBL" id="CP015820">
    <property type="protein sequence ID" value="AQT43494.1"/>
    <property type="molecule type" value="Genomic_DNA"/>
</dbReference>
<sequence length="119" mass="14218">MLPPAIDVEIDQTKNPDRQVILERLGNLLQHVESYYGSKPIIYTDEENYKNYIAGRFSGYLLWYRSIFSRPDLPDKHQWAFWQYNPVGRLQGYRGQEYFIDLDIFNGTRDLFETFPTGW</sequence>
<protein>
    <submittedName>
        <fullName evidence="2">Lysozyme</fullName>
    </submittedName>
</protein>
<accession>A0A1U9MDY0</accession>